<dbReference type="OrthoDB" id="6435104at2759"/>
<protein>
    <submittedName>
        <fullName evidence="1">Uncharacterized protein</fullName>
    </submittedName>
</protein>
<keyword evidence="2" id="KW-1185">Reference proteome</keyword>
<dbReference type="AlphaFoldDB" id="A0A8X6XTA9"/>
<proteinExistence type="predicted"/>
<dbReference type="EMBL" id="BMAV01012836">
    <property type="protein sequence ID" value="GFY59828.1"/>
    <property type="molecule type" value="Genomic_DNA"/>
</dbReference>
<sequence length="141" mass="15811">MKRQQELATDTLLSYTHDYPTLPADVAEAIYPIYEDHSNVKLLERCVGGFTQNYNVPCGSKVLEIVAYIAAEMFNEGTKSLLYFMSALGLSLGTAAHAYVDKEGAERVMISDARVHDSTREERMARRQHQLDLLEATHTAD</sequence>
<reference evidence="1" key="1">
    <citation type="submission" date="2020-08" db="EMBL/GenBank/DDBJ databases">
        <title>Multicomponent nature underlies the extraordinary mechanical properties of spider dragline silk.</title>
        <authorList>
            <person name="Kono N."/>
            <person name="Nakamura H."/>
            <person name="Mori M."/>
            <person name="Yoshida Y."/>
            <person name="Ohtoshi R."/>
            <person name="Malay A.D."/>
            <person name="Moran D.A.P."/>
            <person name="Tomita M."/>
            <person name="Numata K."/>
            <person name="Arakawa K."/>
        </authorList>
    </citation>
    <scope>NUCLEOTIDE SEQUENCE</scope>
</reference>
<dbReference type="Proteomes" id="UP000886998">
    <property type="component" value="Unassembled WGS sequence"/>
</dbReference>
<evidence type="ECO:0000313" key="1">
    <source>
        <dbReference type="EMBL" id="GFY59828.1"/>
    </source>
</evidence>
<organism evidence="1 2">
    <name type="scientific">Trichonephila inaurata madagascariensis</name>
    <dbReference type="NCBI Taxonomy" id="2747483"/>
    <lineage>
        <taxon>Eukaryota</taxon>
        <taxon>Metazoa</taxon>
        <taxon>Ecdysozoa</taxon>
        <taxon>Arthropoda</taxon>
        <taxon>Chelicerata</taxon>
        <taxon>Arachnida</taxon>
        <taxon>Araneae</taxon>
        <taxon>Araneomorphae</taxon>
        <taxon>Entelegynae</taxon>
        <taxon>Araneoidea</taxon>
        <taxon>Nephilidae</taxon>
        <taxon>Trichonephila</taxon>
        <taxon>Trichonephila inaurata</taxon>
    </lineage>
</organism>
<accession>A0A8X6XTA9</accession>
<gene>
    <name evidence="1" type="ORF">TNIN_353101</name>
</gene>
<comment type="caution">
    <text evidence="1">The sequence shown here is derived from an EMBL/GenBank/DDBJ whole genome shotgun (WGS) entry which is preliminary data.</text>
</comment>
<evidence type="ECO:0000313" key="2">
    <source>
        <dbReference type="Proteomes" id="UP000886998"/>
    </source>
</evidence>
<name>A0A8X6XTA9_9ARAC</name>